<evidence type="ECO:0000313" key="5">
    <source>
        <dbReference type="EnsemblMetazoa" id="Aqu2.1.29208_001"/>
    </source>
</evidence>
<organism evidence="5">
    <name type="scientific">Amphimedon queenslandica</name>
    <name type="common">Sponge</name>
    <dbReference type="NCBI Taxonomy" id="400682"/>
    <lineage>
        <taxon>Eukaryota</taxon>
        <taxon>Metazoa</taxon>
        <taxon>Porifera</taxon>
        <taxon>Demospongiae</taxon>
        <taxon>Heteroscleromorpha</taxon>
        <taxon>Haplosclerida</taxon>
        <taxon>Niphatidae</taxon>
        <taxon>Amphimedon</taxon>
    </lineage>
</organism>
<feature type="disulfide bond" evidence="2">
    <location>
        <begin position="28"/>
        <end position="38"/>
    </location>
</feature>
<dbReference type="InParanoid" id="A0A1X7UN69"/>
<evidence type="ECO:0000256" key="2">
    <source>
        <dbReference type="PROSITE-ProRule" id="PRU00196"/>
    </source>
</evidence>
<name>A0A1X7UN69_AMPQE</name>
<dbReference type="AlphaFoldDB" id="A0A1X7UN69"/>
<keyword evidence="1 2" id="KW-1015">Disulfide bond</keyword>
<feature type="domain" description="SRCR" evidence="4">
    <location>
        <begin position="20"/>
        <end position="59"/>
    </location>
</feature>
<dbReference type="Gene3D" id="3.10.250.10">
    <property type="entry name" value="SRCR-like domain"/>
    <property type="match status" value="1"/>
</dbReference>
<dbReference type="GO" id="GO:0016020">
    <property type="term" value="C:membrane"/>
    <property type="evidence" value="ECO:0007669"/>
    <property type="project" value="InterPro"/>
</dbReference>
<evidence type="ECO:0000259" key="4">
    <source>
        <dbReference type="PROSITE" id="PS50287"/>
    </source>
</evidence>
<feature type="transmembrane region" description="Helical" evidence="3">
    <location>
        <begin position="54"/>
        <end position="72"/>
    </location>
</feature>
<reference evidence="5" key="1">
    <citation type="submission" date="2017-05" db="UniProtKB">
        <authorList>
            <consortium name="EnsemblMetazoa"/>
        </authorList>
    </citation>
    <scope>IDENTIFICATION</scope>
</reference>
<dbReference type="SUPFAM" id="SSF56487">
    <property type="entry name" value="SRCR-like"/>
    <property type="match status" value="1"/>
</dbReference>
<sequence>AIATYGSRYGQISGQNHPKPVLVSDLQCTGSELRLLDCTRGTYSVKNCGKRNKAGVTCLGILLIHILNSLLVTR</sequence>
<keyword evidence="3" id="KW-0812">Transmembrane</keyword>
<dbReference type="Pfam" id="PF00530">
    <property type="entry name" value="SRCR"/>
    <property type="match status" value="1"/>
</dbReference>
<dbReference type="InterPro" id="IPR036772">
    <property type="entry name" value="SRCR-like_dom_sf"/>
</dbReference>
<proteinExistence type="predicted"/>
<comment type="caution">
    <text evidence="2">Lacks conserved residue(s) required for the propagation of feature annotation.</text>
</comment>
<protein>
    <recommendedName>
        <fullName evidence="4">SRCR domain-containing protein</fullName>
    </recommendedName>
</protein>
<keyword evidence="3" id="KW-0472">Membrane</keyword>
<dbReference type="PROSITE" id="PS50287">
    <property type="entry name" value="SRCR_2"/>
    <property type="match status" value="1"/>
</dbReference>
<evidence type="ECO:0000256" key="1">
    <source>
        <dbReference type="ARBA" id="ARBA00023157"/>
    </source>
</evidence>
<keyword evidence="3" id="KW-1133">Transmembrane helix</keyword>
<accession>A0A1X7UN69</accession>
<dbReference type="InterPro" id="IPR001190">
    <property type="entry name" value="SRCR"/>
</dbReference>
<dbReference type="EnsemblMetazoa" id="Aqu2.1.29208_001">
    <property type="protein sequence ID" value="Aqu2.1.29208_001"/>
    <property type="gene ID" value="Aqu2.1.29208"/>
</dbReference>
<evidence type="ECO:0000256" key="3">
    <source>
        <dbReference type="SAM" id="Phobius"/>
    </source>
</evidence>